<comment type="caution">
    <text evidence="2">The sequence shown here is derived from an EMBL/GenBank/DDBJ whole genome shotgun (WGS) entry which is preliminary data.</text>
</comment>
<feature type="compositionally biased region" description="Polar residues" evidence="1">
    <location>
        <begin position="176"/>
        <end position="189"/>
    </location>
</feature>
<dbReference type="Proteomes" id="UP001148018">
    <property type="component" value="Unassembled WGS sequence"/>
</dbReference>
<dbReference type="OrthoDB" id="8963359at2759"/>
<reference evidence="2" key="1">
    <citation type="submission" date="2022-07" db="EMBL/GenBank/DDBJ databases">
        <title>Chromosome-level genome of Muraenolepis orangiensis.</title>
        <authorList>
            <person name="Kim J."/>
        </authorList>
    </citation>
    <scope>NUCLEOTIDE SEQUENCE</scope>
    <source>
        <strain evidence="2">KU_S4_2022</strain>
        <tissue evidence="2">Muscle</tissue>
    </source>
</reference>
<feature type="region of interest" description="Disordered" evidence="1">
    <location>
        <begin position="151"/>
        <end position="200"/>
    </location>
</feature>
<evidence type="ECO:0000313" key="2">
    <source>
        <dbReference type="EMBL" id="KAJ3594923.1"/>
    </source>
</evidence>
<dbReference type="EMBL" id="JANIIK010000111">
    <property type="protein sequence ID" value="KAJ3594923.1"/>
    <property type="molecule type" value="Genomic_DNA"/>
</dbReference>
<organism evidence="2 3">
    <name type="scientific">Muraenolepis orangiensis</name>
    <name type="common">Patagonian moray cod</name>
    <dbReference type="NCBI Taxonomy" id="630683"/>
    <lineage>
        <taxon>Eukaryota</taxon>
        <taxon>Metazoa</taxon>
        <taxon>Chordata</taxon>
        <taxon>Craniata</taxon>
        <taxon>Vertebrata</taxon>
        <taxon>Euteleostomi</taxon>
        <taxon>Actinopterygii</taxon>
        <taxon>Neopterygii</taxon>
        <taxon>Teleostei</taxon>
        <taxon>Neoteleostei</taxon>
        <taxon>Acanthomorphata</taxon>
        <taxon>Zeiogadaria</taxon>
        <taxon>Gadariae</taxon>
        <taxon>Gadiformes</taxon>
        <taxon>Muraenolepidoidei</taxon>
        <taxon>Muraenolepididae</taxon>
        <taxon>Muraenolepis</taxon>
    </lineage>
</organism>
<gene>
    <name evidence="2" type="ORF">NHX12_004228</name>
</gene>
<dbReference type="AlphaFoldDB" id="A0A9Q0DV30"/>
<feature type="compositionally biased region" description="Low complexity" evidence="1">
    <location>
        <begin position="221"/>
        <end position="241"/>
    </location>
</feature>
<evidence type="ECO:0000313" key="3">
    <source>
        <dbReference type="Proteomes" id="UP001148018"/>
    </source>
</evidence>
<name>A0A9Q0DV30_9TELE</name>
<proteinExistence type="predicted"/>
<sequence>MEAELECFHQKNTKLELCGADLKMKLAATDKERNRETQRVKQCKATVDRFQADLNRCTTLLQDPKQLKKAVREMCDKHTERGQVEIAGLEPDIHREYARQRDHLEKMVLSLKTQLARDSELQRQKFTKLMKENVSLIQEINELRQELRTARSQLHDHQIQTDIATRTKHHRRSPAATGSRSAEGSSRVTRLNGEEEEVDRMVQLQRAQIQQLKPELQGQGSAFRPPSTATSSSTRLPALHT</sequence>
<keyword evidence="3" id="KW-1185">Reference proteome</keyword>
<accession>A0A9Q0DV30</accession>
<protein>
    <submittedName>
        <fullName evidence="2">Uncharacterized protein</fullName>
    </submittedName>
</protein>
<feature type="region of interest" description="Disordered" evidence="1">
    <location>
        <begin position="213"/>
        <end position="241"/>
    </location>
</feature>
<dbReference type="PANTHER" id="PTHR32215:SF0">
    <property type="entry name" value="CILIA- AND FLAGELLA-ASSOCIATED PROTEIN 57"/>
    <property type="match status" value="1"/>
</dbReference>
<evidence type="ECO:0000256" key="1">
    <source>
        <dbReference type="SAM" id="MobiDB-lite"/>
    </source>
</evidence>
<dbReference type="PANTHER" id="PTHR32215">
    <property type="entry name" value="CILIA- AND FLAGELLA-ASSOCIATED PROTEIN 57"/>
    <property type="match status" value="1"/>
</dbReference>
<dbReference type="InterPro" id="IPR052993">
    <property type="entry name" value="CFA-57"/>
</dbReference>